<keyword evidence="3" id="KW-0472">Membrane</keyword>
<comment type="caution">
    <text evidence="6">The sequence shown here is derived from an EMBL/GenBank/DDBJ whole genome shotgun (WGS) entry which is preliminary data.</text>
</comment>
<evidence type="ECO:0000259" key="5">
    <source>
        <dbReference type="Pfam" id="PF16332"/>
    </source>
</evidence>
<dbReference type="AlphaFoldDB" id="A0AAW0DMS4"/>
<evidence type="ECO:0000256" key="1">
    <source>
        <dbReference type="ARBA" id="ARBA00004196"/>
    </source>
</evidence>
<reference evidence="6 7" key="1">
    <citation type="submission" date="2024-01" db="EMBL/GenBank/DDBJ databases">
        <title>A draft genome for a cacao thread blight-causing isolate of Paramarasmius palmivorus.</title>
        <authorList>
            <person name="Baruah I.K."/>
            <person name="Bukari Y."/>
            <person name="Amoako-Attah I."/>
            <person name="Meinhardt L.W."/>
            <person name="Bailey B.A."/>
            <person name="Cohen S.P."/>
        </authorList>
    </citation>
    <scope>NUCLEOTIDE SEQUENCE [LARGE SCALE GENOMIC DNA]</scope>
    <source>
        <strain evidence="6 7">GH-12</strain>
    </source>
</reference>
<dbReference type="PANTHER" id="PTHR38045">
    <property type="entry name" value="CHROMOSOME 1, WHOLE GENOME SHOTGUN SEQUENCE"/>
    <property type="match status" value="1"/>
</dbReference>
<feature type="transmembrane region" description="Helical" evidence="3">
    <location>
        <begin position="46"/>
        <end position="67"/>
    </location>
</feature>
<feature type="domain" description="Heparinase II/III-like C-terminal" evidence="4">
    <location>
        <begin position="514"/>
        <end position="715"/>
    </location>
</feature>
<evidence type="ECO:0000259" key="4">
    <source>
        <dbReference type="Pfam" id="PF07940"/>
    </source>
</evidence>
<keyword evidence="3" id="KW-1133">Transmembrane helix</keyword>
<dbReference type="PANTHER" id="PTHR38045:SF1">
    <property type="entry name" value="HEPARINASE II_III-LIKE PROTEIN"/>
    <property type="match status" value="1"/>
</dbReference>
<gene>
    <name evidence="6" type="ORF">VNI00_003884</name>
</gene>
<dbReference type="Gene3D" id="1.50.10.100">
    <property type="entry name" value="Chondroitin AC/alginate lyase"/>
    <property type="match status" value="1"/>
</dbReference>
<dbReference type="SUPFAM" id="SSF48230">
    <property type="entry name" value="Chondroitin AC/alginate lyase"/>
    <property type="match status" value="1"/>
</dbReference>
<proteinExistence type="predicted"/>
<dbReference type="InterPro" id="IPR032518">
    <property type="entry name" value="HepII_N"/>
</dbReference>
<name>A0AAW0DMS4_9AGAR</name>
<accession>A0AAW0DMS4</accession>
<keyword evidence="7" id="KW-1185">Reference proteome</keyword>
<dbReference type="GO" id="GO:0016829">
    <property type="term" value="F:lyase activity"/>
    <property type="evidence" value="ECO:0007669"/>
    <property type="project" value="InterPro"/>
</dbReference>
<evidence type="ECO:0000313" key="6">
    <source>
        <dbReference type="EMBL" id="KAK7053258.1"/>
    </source>
</evidence>
<protein>
    <recommendedName>
        <fullName evidence="8">Heparinase II/III family protein</fullName>
    </recommendedName>
</protein>
<sequence>MSPHYSTLKQNGGQSPYVDSSTNESTGFVSPEESPQKKRTSPWIKWVLPAIIVVLVIIGAVLGGVLGSRASRKDSQSRSAEAAASSAASARAEVGRFAQATNSEFMVPIYPSATNAAFSQPTFVPSTNANGGKGNTWPQDSFAPSSPSPLNVRPDRPRLIAPQYKWDALPSFIASDPYMQYWNQTIFGNVSTYASLPPVQYYKDGDSGILDVAREVKQRVKAFSYAYRLTKDSSYADLAWREISNAFSANFGPDTDKWNNGHFLDTAELSAAFGIGYDWLYDALSDDQKGQMRDALIKYGLGPGAAAYTDASTTYAWWKNGIRGNWNCVCNGGLTLAALAILGDDTTGNAQTILQNSIDNAKANCILATSSDGTWAETANYWYFGSTGHAEMASALITATGSDYGLLNDNSDFKKTGDFHMYVYGATSLFNYGDHGPNKYSSTANSIIFYASAYNEPRFSLFQRDRPDAAEPWSMFWYDPSVAGAFWADAALDMFFDDDLDQWTSMRSSFTDINALYVAMKAGANSGHQNHNDLDAGDFVIDAMGTRWAGELGSGDYLAPGYFVGDKQDDQRWMYYRTMTEGQNTLLINKKNQLVTGQPKIIKHESGGAKQSAGTTVYTPPSGQAGAAYWIADLTSAYDSADASSIHRGVRVLNGRKQVLIRDEVTTTTGFQWRMHTNATISIDGNAATLSLDGKEMKVVLLSPSGVTWTQSEAKRMSSDVTPPAPDQENPGVSVLIAELPQGSQIVEVVFNPSWGDGTELKNPPSVQLSSWGLGTHD</sequence>
<evidence type="ECO:0000256" key="2">
    <source>
        <dbReference type="SAM" id="MobiDB-lite"/>
    </source>
</evidence>
<feature type="region of interest" description="Disordered" evidence="2">
    <location>
        <begin position="755"/>
        <end position="778"/>
    </location>
</feature>
<feature type="region of interest" description="Disordered" evidence="2">
    <location>
        <begin position="1"/>
        <end position="36"/>
    </location>
</feature>
<evidence type="ECO:0000256" key="3">
    <source>
        <dbReference type="SAM" id="Phobius"/>
    </source>
</evidence>
<evidence type="ECO:0008006" key="8">
    <source>
        <dbReference type="Google" id="ProtNLM"/>
    </source>
</evidence>
<dbReference type="Pfam" id="PF07940">
    <property type="entry name" value="Hepar_II_III_C"/>
    <property type="match status" value="1"/>
</dbReference>
<comment type="subcellular location">
    <subcellularLocation>
        <location evidence="1">Cell envelope</location>
    </subcellularLocation>
</comment>
<keyword evidence="3" id="KW-0812">Transmembrane</keyword>
<dbReference type="Proteomes" id="UP001383192">
    <property type="component" value="Unassembled WGS sequence"/>
</dbReference>
<feature type="compositionally biased region" description="Polar residues" evidence="2">
    <location>
        <begin position="1"/>
        <end position="28"/>
    </location>
</feature>
<dbReference type="InterPro" id="IPR012480">
    <property type="entry name" value="Hepar_II_III_C"/>
</dbReference>
<feature type="compositionally biased region" description="Polar residues" evidence="2">
    <location>
        <begin position="765"/>
        <end position="778"/>
    </location>
</feature>
<dbReference type="EMBL" id="JAYKXP010000010">
    <property type="protein sequence ID" value="KAK7053258.1"/>
    <property type="molecule type" value="Genomic_DNA"/>
</dbReference>
<feature type="domain" description="Heparinase II N-terminal" evidence="5">
    <location>
        <begin position="214"/>
        <end position="453"/>
    </location>
</feature>
<dbReference type="InterPro" id="IPR008929">
    <property type="entry name" value="Chondroitin_lyas"/>
</dbReference>
<organism evidence="6 7">
    <name type="scientific">Paramarasmius palmivorus</name>
    <dbReference type="NCBI Taxonomy" id="297713"/>
    <lineage>
        <taxon>Eukaryota</taxon>
        <taxon>Fungi</taxon>
        <taxon>Dikarya</taxon>
        <taxon>Basidiomycota</taxon>
        <taxon>Agaricomycotina</taxon>
        <taxon>Agaricomycetes</taxon>
        <taxon>Agaricomycetidae</taxon>
        <taxon>Agaricales</taxon>
        <taxon>Marasmiineae</taxon>
        <taxon>Marasmiaceae</taxon>
        <taxon>Paramarasmius</taxon>
    </lineage>
</organism>
<dbReference type="Gene3D" id="2.70.98.70">
    <property type="match status" value="1"/>
</dbReference>
<dbReference type="Pfam" id="PF16332">
    <property type="entry name" value="DUF4962"/>
    <property type="match status" value="1"/>
</dbReference>
<feature type="compositionally biased region" description="Polar residues" evidence="2">
    <location>
        <begin position="124"/>
        <end position="149"/>
    </location>
</feature>
<feature type="region of interest" description="Disordered" evidence="2">
    <location>
        <begin position="124"/>
        <end position="153"/>
    </location>
</feature>
<evidence type="ECO:0000313" key="7">
    <source>
        <dbReference type="Proteomes" id="UP001383192"/>
    </source>
</evidence>